<protein>
    <recommendedName>
        <fullName evidence="2">Ig-like domain-containing protein</fullName>
    </recommendedName>
</protein>
<keyword evidence="1" id="KW-0812">Transmembrane</keyword>
<sequence>SVKLPKEFNCSVSSDTIRMEYYSEAKDYGCAQSECSKENKVLLDVDTYNNLTTCIHKEIKNIKQPGVWLKSESKMEKKPMFNLSGTFECPKDQEHLHFICISQDPVFTTLKLTVERCRVSGFPVFDLLLPQWANNKVFKEVSKGETMILQCDALGNPTPELIFKKDGDEIKNIKKNGQSQITVKITADTCGTLGRFTCEDKKMRIRKSISIEVTCNDTQLPSVNDQVLITCPTEGMSYENITVIKLLDKQLIPTRKTNNKFVAEDGVVAVINKSCDTMGTYICVATLKNGTTVNISRNISVDNCSPVLCPGEVTDNIINATADRYLISFCVIAYPDVSDIFKVNNKKVYRHTDSNLDWNIKESRFYSSYNITIIIKNMIHLTNGDLTIEVCTTQDRCLQLNYTVRTNMVTSSNQKSKNRRELKVADLAVNHNVPSMNVTITFASLAVIMAGVSIICFVIGVIMRRTTDRRERSEREYEDI</sequence>
<keyword evidence="1" id="KW-0472">Membrane</keyword>
<feature type="transmembrane region" description="Helical" evidence="1">
    <location>
        <begin position="440"/>
        <end position="463"/>
    </location>
</feature>
<dbReference type="PROSITE" id="PS50835">
    <property type="entry name" value="IG_LIKE"/>
    <property type="match status" value="1"/>
</dbReference>
<keyword evidence="1" id="KW-1133">Transmembrane helix</keyword>
<dbReference type="AlphaFoldDB" id="A0A0B7A5K1"/>
<proteinExistence type="predicted"/>
<organism evidence="3">
    <name type="scientific">Arion vulgaris</name>
    <dbReference type="NCBI Taxonomy" id="1028688"/>
    <lineage>
        <taxon>Eukaryota</taxon>
        <taxon>Metazoa</taxon>
        <taxon>Spiralia</taxon>
        <taxon>Lophotrochozoa</taxon>
        <taxon>Mollusca</taxon>
        <taxon>Gastropoda</taxon>
        <taxon>Heterobranchia</taxon>
        <taxon>Euthyneura</taxon>
        <taxon>Panpulmonata</taxon>
        <taxon>Eupulmonata</taxon>
        <taxon>Stylommatophora</taxon>
        <taxon>Helicina</taxon>
        <taxon>Arionoidea</taxon>
        <taxon>Arionidae</taxon>
        <taxon>Arion</taxon>
    </lineage>
</organism>
<evidence type="ECO:0000256" key="1">
    <source>
        <dbReference type="SAM" id="Phobius"/>
    </source>
</evidence>
<dbReference type="InterPro" id="IPR013783">
    <property type="entry name" value="Ig-like_fold"/>
</dbReference>
<name>A0A0B7A5K1_9EUPU</name>
<dbReference type="InterPro" id="IPR007110">
    <property type="entry name" value="Ig-like_dom"/>
</dbReference>
<dbReference type="SUPFAM" id="SSF48726">
    <property type="entry name" value="Immunoglobulin"/>
    <property type="match status" value="1"/>
</dbReference>
<feature type="non-terminal residue" evidence="3">
    <location>
        <position position="1"/>
    </location>
</feature>
<accession>A0A0B7A5K1</accession>
<reference evidence="3" key="1">
    <citation type="submission" date="2014-12" db="EMBL/GenBank/DDBJ databases">
        <title>Insight into the proteome of Arion vulgaris.</title>
        <authorList>
            <person name="Aradska J."/>
            <person name="Bulat T."/>
            <person name="Smidak R."/>
            <person name="Sarate P."/>
            <person name="Gangsoo J."/>
            <person name="Sialana F."/>
            <person name="Bilban M."/>
            <person name="Lubec G."/>
        </authorList>
    </citation>
    <scope>NUCLEOTIDE SEQUENCE</scope>
    <source>
        <tissue evidence="3">Skin</tissue>
    </source>
</reference>
<dbReference type="EMBL" id="HACG01028446">
    <property type="protein sequence ID" value="CEK75311.1"/>
    <property type="molecule type" value="Transcribed_RNA"/>
</dbReference>
<feature type="domain" description="Ig-like" evidence="2">
    <location>
        <begin position="130"/>
        <end position="210"/>
    </location>
</feature>
<gene>
    <name evidence="3" type="primary">ORF94916</name>
</gene>
<dbReference type="InterPro" id="IPR036179">
    <property type="entry name" value="Ig-like_dom_sf"/>
</dbReference>
<evidence type="ECO:0000259" key="2">
    <source>
        <dbReference type="PROSITE" id="PS50835"/>
    </source>
</evidence>
<dbReference type="Gene3D" id="2.60.40.10">
    <property type="entry name" value="Immunoglobulins"/>
    <property type="match status" value="1"/>
</dbReference>
<evidence type="ECO:0000313" key="3">
    <source>
        <dbReference type="EMBL" id="CEK75311.1"/>
    </source>
</evidence>